<dbReference type="SUPFAM" id="SSF52540">
    <property type="entry name" value="P-loop containing nucleoside triphosphate hydrolases"/>
    <property type="match status" value="1"/>
</dbReference>
<dbReference type="Gene3D" id="3.40.50.300">
    <property type="entry name" value="P-loop containing nucleotide triphosphate hydrolases"/>
    <property type="match status" value="2"/>
</dbReference>
<dbReference type="InterPro" id="IPR038729">
    <property type="entry name" value="Rad50/SbcC_AAA"/>
</dbReference>
<sequence>MQITSVTLKNVRRFVDPVRIDGFGPGLNVLVAPNEHGKSTFFEALHAAFFVSHRSFDKTVKALVPRVGGDPEVTVSFEADGAQWKLMKCWSSSAGRKDAKLWRDGVLVAQKAEADAMLSGLLKPPSDGGPAGLLWVRQGVVGLDSGGEEQQARRDIMTSVAGEVEAMTGGRRMEAALANCAAFLGQHLTGTGRPKRNGGLDQATTEVEALTERRDQLQADMRALQQDLERRRQVRRELAELDAPEAHHERAKALEEARETLEAARAHDRKVKDGENEIARLSAQLDSCDAQIEALDGILTEARSAHEAVEKAKAIVDERTGQNDEAQKRLERAKKVHDTARKAVERAASDLRRAMRAKEAAASATRRTELKERIAQAEKLGVRIAELRKQVGGEIAPETLGKLEELARDLSIARKSHENAAAAFSVTYCAGGEGRITSEGQPVEGGRRHPVLTGATLDLDGIGRLEISAAQADDGAVAEAEAALRTALAEAGMDNVAAARESLTRRRGIETQLRQAEADLRALAPHGLDALRTEHDALPEPVETEGDVPDVAQAEAAEMAAQDTLAEASEALEAARSAADATKDSLTRAEVDMANAENRAMRAQEALGAHQDPAKALADLRVLQQEAASALEQARQAQQARLANAPDLAAAEAAMTRAESVIKSATDTIARLREEYAGLNSRISVVSSNAVEEELALTEDQLKQAEDRLARIRFDIAVHQRLERALQAARDTARENYVAAVHRELLPLLRMIWPDAEPVIDADTGLITRITRRGEEEEFDVLSGGTQEQISLLVRLAFARILARDGRPAPVILDDAIVYTDDDRIEQMFDALTRQSQDLQVIVFSCRQRAFRALGGTALAITQAGDAA</sequence>
<feature type="coiled-coil region" evidence="1">
    <location>
        <begin position="200"/>
        <end position="291"/>
    </location>
</feature>
<dbReference type="GO" id="GO:0016887">
    <property type="term" value="F:ATP hydrolysis activity"/>
    <property type="evidence" value="ECO:0007669"/>
    <property type="project" value="InterPro"/>
</dbReference>
<keyword evidence="4" id="KW-1185">Reference proteome</keyword>
<dbReference type="GO" id="GO:0006302">
    <property type="term" value="P:double-strand break repair"/>
    <property type="evidence" value="ECO:0007669"/>
    <property type="project" value="InterPro"/>
</dbReference>
<protein>
    <recommendedName>
        <fullName evidence="2">Rad50/SbcC-type AAA domain-containing protein</fullName>
    </recommendedName>
</protein>
<organism evidence="3 4">
    <name type="scientific">Ruegeria marisrubri</name>
    <dbReference type="NCBI Taxonomy" id="1685379"/>
    <lineage>
        <taxon>Bacteria</taxon>
        <taxon>Pseudomonadati</taxon>
        <taxon>Pseudomonadota</taxon>
        <taxon>Alphaproteobacteria</taxon>
        <taxon>Rhodobacterales</taxon>
        <taxon>Roseobacteraceae</taxon>
        <taxon>Ruegeria</taxon>
    </lineage>
</organism>
<name>A0A0X3TQ80_9RHOB</name>
<dbReference type="EMBL" id="LQBQ01000023">
    <property type="protein sequence ID" value="KUJ77884.1"/>
    <property type="molecule type" value="Genomic_DNA"/>
</dbReference>
<feature type="coiled-coil region" evidence="1">
    <location>
        <begin position="316"/>
        <end position="361"/>
    </location>
</feature>
<dbReference type="InterPro" id="IPR027417">
    <property type="entry name" value="P-loop_NTPase"/>
</dbReference>
<comment type="caution">
    <text evidence="3">The sequence shown here is derived from an EMBL/GenBank/DDBJ whole genome shotgun (WGS) entry which is preliminary data.</text>
</comment>
<dbReference type="STRING" id="1685379.AVO45_07870"/>
<dbReference type="PANTHER" id="PTHR41259">
    <property type="entry name" value="DOUBLE-STRAND BREAK REPAIR RAD50 ATPASE, PUTATIVE-RELATED"/>
    <property type="match status" value="1"/>
</dbReference>
<dbReference type="RefSeq" id="WP_068346857.1">
    <property type="nucleotide sequence ID" value="NZ_LQBQ01000023.1"/>
</dbReference>
<feature type="domain" description="Rad50/SbcC-type AAA" evidence="2">
    <location>
        <begin position="5"/>
        <end position="53"/>
    </location>
</feature>
<reference evidence="3 4" key="1">
    <citation type="submission" date="2015-12" db="EMBL/GenBank/DDBJ databases">
        <authorList>
            <person name="Shamseldin A."/>
            <person name="Moawad H."/>
            <person name="Abd El-Rahim W.M."/>
            <person name="Sadowsky M.J."/>
        </authorList>
    </citation>
    <scope>NUCLEOTIDE SEQUENCE [LARGE SCALE GENOMIC DNA]</scope>
    <source>
        <strain evidence="3 4">ZGT118</strain>
    </source>
</reference>
<evidence type="ECO:0000313" key="4">
    <source>
        <dbReference type="Proteomes" id="UP000053791"/>
    </source>
</evidence>
<accession>A0A0X3TQ80</accession>
<evidence type="ECO:0000313" key="3">
    <source>
        <dbReference type="EMBL" id="KUJ77884.1"/>
    </source>
</evidence>
<dbReference type="Proteomes" id="UP000053791">
    <property type="component" value="Unassembled WGS sequence"/>
</dbReference>
<dbReference type="PANTHER" id="PTHR41259:SF1">
    <property type="entry name" value="DOUBLE-STRAND BREAK REPAIR RAD50 ATPASE, PUTATIVE-RELATED"/>
    <property type="match status" value="1"/>
</dbReference>
<dbReference type="Pfam" id="PF13476">
    <property type="entry name" value="AAA_23"/>
    <property type="match status" value="1"/>
</dbReference>
<evidence type="ECO:0000256" key="1">
    <source>
        <dbReference type="SAM" id="Coils"/>
    </source>
</evidence>
<dbReference type="OrthoDB" id="7069379at2"/>
<dbReference type="AlphaFoldDB" id="A0A0X3TQ80"/>
<keyword evidence="1" id="KW-0175">Coiled coil</keyword>
<evidence type="ECO:0000259" key="2">
    <source>
        <dbReference type="Pfam" id="PF13476"/>
    </source>
</evidence>
<feature type="coiled-coil region" evidence="1">
    <location>
        <begin position="551"/>
        <end position="715"/>
    </location>
</feature>
<proteinExistence type="predicted"/>
<gene>
    <name evidence="3" type="ORF">AVO45_07870</name>
</gene>